<dbReference type="InterPro" id="IPR005139">
    <property type="entry name" value="PCRF"/>
</dbReference>
<proteinExistence type="inferred from homology"/>
<comment type="caution">
    <text evidence="5">The sequence shown here is derived from an EMBL/GenBank/DDBJ whole genome shotgun (WGS) entry which is preliminary data.</text>
</comment>
<organism evidence="5">
    <name type="scientific">bioreactor metagenome</name>
    <dbReference type="NCBI Taxonomy" id="1076179"/>
    <lineage>
        <taxon>unclassified sequences</taxon>
        <taxon>metagenomes</taxon>
        <taxon>ecological metagenomes</taxon>
    </lineage>
</organism>
<evidence type="ECO:0000313" key="5">
    <source>
        <dbReference type="EMBL" id="MPL68810.1"/>
    </source>
</evidence>
<dbReference type="FunFam" id="3.30.160.20:FF:000004">
    <property type="entry name" value="Peptide chain release factor 1"/>
    <property type="match status" value="1"/>
</dbReference>
<dbReference type="NCBIfam" id="TIGR00020">
    <property type="entry name" value="prfB"/>
    <property type="match status" value="1"/>
</dbReference>
<accession>A0A644TPC7</accession>
<dbReference type="AlphaFoldDB" id="A0A644TPC7"/>
<dbReference type="Gene3D" id="1.20.58.410">
    <property type="entry name" value="Release factor"/>
    <property type="match status" value="1"/>
</dbReference>
<dbReference type="Pfam" id="PF03462">
    <property type="entry name" value="PCRF"/>
    <property type="match status" value="1"/>
</dbReference>
<protein>
    <submittedName>
        <fullName evidence="5">Peptide chain release factor 2</fullName>
    </submittedName>
</protein>
<sequence>MICAPHASPFPNVSPPSGGVFDVAASQKRLQDIEHEISRPGAWDNPEALTPVLQEKRRLEEEIERLSRLKTCHDDMNEWLALASESEDPEALESLDQQNRDLAALLDETELVMLLSGEEDNQDAILEIHPGAGGTESQDWAEMLLRMYTRWAARHKYAVEELDYLPGDEAGVKSVTLRIAGPHAFGFLKSERGIHRLIRISPFDSSGRRHTSFASVDVIPDVGNDIELDIKESDIRVDIFRSSGPGGQSVNTTSSAVRVTHIPTGVSAQCQNEKSQHHNKDTAMRVLRARLYNIELQKRDAERQAEYAGKDAIAFGSQIRTYTLQPYRLVKDHRTGSEAGDVEGVLNGQIDQFQHDYLLHRHEQQR</sequence>
<dbReference type="GO" id="GO:0016149">
    <property type="term" value="F:translation release factor activity, codon specific"/>
    <property type="evidence" value="ECO:0007669"/>
    <property type="project" value="InterPro"/>
</dbReference>
<keyword evidence="3" id="KW-0175">Coiled coil</keyword>
<feature type="coiled-coil region" evidence="3">
    <location>
        <begin position="49"/>
        <end position="112"/>
    </location>
</feature>
<dbReference type="Gene3D" id="3.30.160.20">
    <property type="match status" value="1"/>
</dbReference>
<evidence type="ECO:0000256" key="3">
    <source>
        <dbReference type="SAM" id="Coils"/>
    </source>
</evidence>
<dbReference type="InterPro" id="IPR004374">
    <property type="entry name" value="PrfB"/>
</dbReference>
<comment type="similarity">
    <text evidence="1">Belongs to the prokaryotic/mitochondrial release factor family.</text>
</comment>
<dbReference type="InterPro" id="IPR045853">
    <property type="entry name" value="Pep_chain_release_fac_I_sf"/>
</dbReference>
<name>A0A644TPC7_9ZZZZ</name>
<dbReference type="PANTHER" id="PTHR43116">
    <property type="entry name" value="PEPTIDE CHAIN RELEASE FACTOR 2"/>
    <property type="match status" value="1"/>
</dbReference>
<dbReference type="HAMAP" id="MF_00094">
    <property type="entry name" value="Rel_fac_2"/>
    <property type="match status" value="1"/>
</dbReference>
<dbReference type="PROSITE" id="PS00745">
    <property type="entry name" value="RF_PROK_I"/>
    <property type="match status" value="1"/>
</dbReference>
<dbReference type="PANTHER" id="PTHR43116:SF3">
    <property type="entry name" value="CLASS I PEPTIDE CHAIN RELEASE FACTOR"/>
    <property type="match status" value="1"/>
</dbReference>
<evidence type="ECO:0000256" key="2">
    <source>
        <dbReference type="ARBA" id="ARBA00022917"/>
    </source>
</evidence>
<evidence type="ECO:0000259" key="4">
    <source>
        <dbReference type="PROSITE" id="PS00745"/>
    </source>
</evidence>
<dbReference type="Gene3D" id="3.30.70.1660">
    <property type="match status" value="1"/>
</dbReference>
<gene>
    <name evidence="5" type="primary">prfB_7</name>
    <name evidence="5" type="ORF">SDC9_14543</name>
</gene>
<dbReference type="GO" id="GO:0005737">
    <property type="term" value="C:cytoplasm"/>
    <property type="evidence" value="ECO:0007669"/>
    <property type="project" value="InterPro"/>
</dbReference>
<dbReference type="Pfam" id="PF00472">
    <property type="entry name" value="RF-1"/>
    <property type="match status" value="1"/>
</dbReference>
<dbReference type="EMBL" id="VSSQ01000043">
    <property type="protein sequence ID" value="MPL68810.1"/>
    <property type="molecule type" value="Genomic_DNA"/>
</dbReference>
<evidence type="ECO:0000256" key="1">
    <source>
        <dbReference type="ARBA" id="ARBA00010835"/>
    </source>
</evidence>
<keyword evidence="2" id="KW-0648">Protein biosynthesis</keyword>
<dbReference type="InterPro" id="IPR000352">
    <property type="entry name" value="Pep_chain_release_fac_I"/>
</dbReference>
<reference evidence="5" key="1">
    <citation type="submission" date="2019-08" db="EMBL/GenBank/DDBJ databases">
        <authorList>
            <person name="Kucharzyk K."/>
            <person name="Murdoch R.W."/>
            <person name="Higgins S."/>
            <person name="Loffler F."/>
        </authorList>
    </citation>
    <scope>NUCLEOTIDE SEQUENCE</scope>
</reference>
<feature type="domain" description="Prokaryotic-type class I peptide chain release factors" evidence="4">
    <location>
        <begin position="241"/>
        <end position="257"/>
    </location>
</feature>
<dbReference type="SUPFAM" id="SSF75620">
    <property type="entry name" value="Release factor"/>
    <property type="match status" value="1"/>
</dbReference>
<dbReference type="SMART" id="SM00937">
    <property type="entry name" value="PCRF"/>
    <property type="match status" value="1"/>
</dbReference>